<keyword evidence="12" id="KW-1185">Reference proteome</keyword>
<dbReference type="EC" id="2.4.99.12" evidence="2 9"/>
<evidence type="ECO:0000256" key="7">
    <source>
        <dbReference type="PIRSR" id="PIRSR639901-1"/>
    </source>
</evidence>
<dbReference type="STRING" id="1167006.UWK_03306"/>
<feature type="active site" description="Proton acceptor" evidence="7">
    <location>
        <position position="63"/>
    </location>
</feature>
<evidence type="ECO:0000256" key="9">
    <source>
        <dbReference type="RuleBase" id="RU365103"/>
    </source>
</evidence>
<dbReference type="EMBL" id="CP003985">
    <property type="protein sequence ID" value="AGF79833.1"/>
    <property type="molecule type" value="Genomic_DNA"/>
</dbReference>
<evidence type="ECO:0000256" key="2">
    <source>
        <dbReference type="ARBA" id="ARBA00012621"/>
    </source>
</evidence>
<reference evidence="12" key="1">
    <citation type="journal article" date="2013" name="Stand. Genomic Sci.">
        <title>Complete genome sequence of Desulfocapsa sulfexigens, a marine deltaproteobacterium specialized in disproportionating inorganic sulfur compounds.</title>
        <authorList>
            <person name="Finster K.W."/>
            <person name="Kjeldsen K.U."/>
            <person name="Kube M."/>
            <person name="Reinhardt R."/>
            <person name="Mussmann M."/>
            <person name="Amann R."/>
            <person name="Schreiber L."/>
        </authorList>
    </citation>
    <scope>NUCLEOTIDE SEQUENCE [LARGE SCALE GENOMIC DNA]</scope>
    <source>
        <strain evidence="12">DSM 10523 / SB164P1</strain>
    </source>
</reference>
<dbReference type="InterPro" id="IPR007507">
    <property type="entry name" value="Glycos_transf_N"/>
</dbReference>
<dbReference type="HOGENOM" id="CLU_036146_2_1_7"/>
<proteinExistence type="inferred from homology"/>
<sequence length="421" mass="47264">MIILYTLLQLLLLPFVFLPLMAVILLVPKYRMRTLQRFGLGLKAAKQEKKRKTIWIHALSVGEVTSALPLISGLRREMPDVELVFSAATRSGSGVAEKLLHDKVDRFIPFPFDFLPIVNRFIRVVQPDLFILIETDFWPAILSSLKQQGIPSLLVNGRISKKSMNSYNRFPFFFIPLFSSFRTLSMQTENDKDNLIALGVDHRQIETLGNLKYDTALYSSSSRKQNISFSLPPYDFLVVAGSTHEGEEEILLQSFKTFKEKYPQSYMVIAPRHTTRGKEIQSLAAALELQANRRSQINAGGRDILILDTIGELNTIYSHADIAFVGGSLVAKGGHNPIEPSIFAVPVLFGPHMEDFSEVSEQLLQAGGAFTVSDHLELTTILCKLCDDSRLLRETGKAAQSFVKSQQGVIKRHLNLIQKML</sequence>
<feature type="domain" description="3-deoxy-D-manno-octulosonic-acid transferase N-terminal" evidence="10">
    <location>
        <begin position="35"/>
        <end position="214"/>
    </location>
</feature>
<dbReference type="GO" id="GO:0009244">
    <property type="term" value="P:lipopolysaccharide core region biosynthetic process"/>
    <property type="evidence" value="ECO:0007669"/>
    <property type="project" value="UniProtKB-UniRule"/>
</dbReference>
<dbReference type="UniPathway" id="UPA00958"/>
<feature type="site" description="Transition state stabilizer" evidence="8">
    <location>
        <position position="134"/>
    </location>
</feature>
<keyword evidence="9" id="KW-1003">Cell membrane</keyword>
<dbReference type="Pfam" id="PF04413">
    <property type="entry name" value="Glycos_transf_N"/>
    <property type="match status" value="1"/>
</dbReference>
<dbReference type="AlphaFoldDB" id="M1P8M2"/>
<evidence type="ECO:0000256" key="5">
    <source>
        <dbReference type="ARBA" id="ARBA00031445"/>
    </source>
</evidence>
<evidence type="ECO:0000256" key="3">
    <source>
        <dbReference type="ARBA" id="ARBA00019077"/>
    </source>
</evidence>
<protein>
    <recommendedName>
        <fullName evidence="3 9">3-deoxy-D-manno-octulosonic acid transferase</fullName>
        <shortName evidence="9">Kdo transferase</shortName>
        <ecNumber evidence="2 9">2.4.99.12</ecNumber>
    </recommendedName>
    <alternativeName>
        <fullName evidence="5 9">Lipid IV(A) 3-deoxy-D-manno-octulosonic acid transferase</fullName>
    </alternativeName>
</protein>
<comment type="function">
    <text evidence="9">Involved in lipopolysaccharide (LPS) biosynthesis. Catalyzes the transfer of 3-deoxy-D-manno-octulosonate (Kdo) residue(s) from CMP-Kdo to lipid IV(A), the tetraacyldisaccharide-1,4'-bisphosphate precursor of lipid A.</text>
</comment>
<dbReference type="eggNOG" id="COG1519">
    <property type="taxonomic scope" value="Bacteria"/>
</dbReference>
<feature type="transmembrane region" description="Helical" evidence="9">
    <location>
        <begin position="6"/>
        <end position="27"/>
    </location>
</feature>
<dbReference type="GO" id="GO:0009245">
    <property type="term" value="P:lipid A biosynthetic process"/>
    <property type="evidence" value="ECO:0007669"/>
    <property type="project" value="TreeGrafter"/>
</dbReference>
<dbReference type="RefSeq" id="WP_015405517.1">
    <property type="nucleotide sequence ID" value="NC_020304.1"/>
</dbReference>
<accession>M1P8M2</accession>
<evidence type="ECO:0000256" key="1">
    <source>
        <dbReference type="ARBA" id="ARBA00004713"/>
    </source>
</evidence>
<dbReference type="Gene3D" id="3.40.50.11720">
    <property type="entry name" value="3-Deoxy-D-manno-octulosonic-acid transferase, N-terminal domain"/>
    <property type="match status" value="1"/>
</dbReference>
<dbReference type="PANTHER" id="PTHR42755">
    <property type="entry name" value="3-DEOXY-MANNO-OCTULOSONATE CYTIDYLYLTRANSFERASE"/>
    <property type="match status" value="1"/>
</dbReference>
<comment type="subcellular location">
    <subcellularLocation>
        <location evidence="9">Cell membrane</location>
    </subcellularLocation>
</comment>
<dbReference type="Proteomes" id="UP000011721">
    <property type="component" value="Chromosome"/>
</dbReference>
<feature type="site" description="Transition state stabilizer" evidence="8">
    <location>
        <position position="212"/>
    </location>
</feature>
<evidence type="ECO:0000313" key="12">
    <source>
        <dbReference type="Proteomes" id="UP000011721"/>
    </source>
</evidence>
<dbReference type="InterPro" id="IPR039901">
    <property type="entry name" value="Kdotransferase"/>
</dbReference>
<keyword evidence="9" id="KW-0472">Membrane</keyword>
<evidence type="ECO:0000256" key="4">
    <source>
        <dbReference type="ARBA" id="ARBA00022679"/>
    </source>
</evidence>
<keyword evidence="9" id="KW-0448">Lipopolysaccharide biosynthesis</keyword>
<dbReference type="GO" id="GO:0043842">
    <property type="term" value="F:Kdo transferase activity"/>
    <property type="evidence" value="ECO:0007669"/>
    <property type="project" value="UniProtKB-EC"/>
</dbReference>
<dbReference type="OrthoDB" id="9789797at2"/>
<keyword evidence="9" id="KW-1133">Transmembrane helix</keyword>
<evidence type="ECO:0000313" key="11">
    <source>
        <dbReference type="EMBL" id="AGF79833.1"/>
    </source>
</evidence>
<dbReference type="Gene3D" id="3.40.50.2000">
    <property type="entry name" value="Glycogen Phosphorylase B"/>
    <property type="match status" value="1"/>
</dbReference>
<dbReference type="KEGG" id="dsf:UWK_03306"/>
<name>M1P8M2_DESSD</name>
<gene>
    <name evidence="11" type="ordered locus">UWK_03306</name>
</gene>
<dbReference type="SUPFAM" id="SSF53756">
    <property type="entry name" value="UDP-Glycosyltransferase/glycogen phosphorylase"/>
    <property type="match status" value="1"/>
</dbReference>
<organism evidence="11 12">
    <name type="scientific">Desulfocapsa sulfexigens (strain DSM 10523 / SB164P1)</name>
    <dbReference type="NCBI Taxonomy" id="1167006"/>
    <lineage>
        <taxon>Bacteria</taxon>
        <taxon>Pseudomonadati</taxon>
        <taxon>Thermodesulfobacteriota</taxon>
        <taxon>Desulfobulbia</taxon>
        <taxon>Desulfobulbales</taxon>
        <taxon>Desulfocapsaceae</taxon>
        <taxon>Desulfocapsa</taxon>
    </lineage>
</organism>
<evidence type="ECO:0000256" key="8">
    <source>
        <dbReference type="PIRSR" id="PIRSR639901-2"/>
    </source>
</evidence>
<evidence type="ECO:0000259" key="10">
    <source>
        <dbReference type="Pfam" id="PF04413"/>
    </source>
</evidence>
<keyword evidence="9" id="KW-0812">Transmembrane</keyword>
<keyword evidence="4 9" id="KW-0808">Transferase</keyword>
<dbReference type="GO" id="GO:0005886">
    <property type="term" value="C:plasma membrane"/>
    <property type="evidence" value="ECO:0007669"/>
    <property type="project" value="UniProtKB-SubCell"/>
</dbReference>
<comment type="catalytic activity">
    <reaction evidence="6 9">
        <text>lipid IVA (E. coli) + CMP-3-deoxy-beta-D-manno-octulosonate = alpha-Kdo-(2-&gt;6)-lipid IVA (E. coli) + CMP + H(+)</text>
        <dbReference type="Rhea" id="RHEA:28066"/>
        <dbReference type="ChEBI" id="CHEBI:15378"/>
        <dbReference type="ChEBI" id="CHEBI:58603"/>
        <dbReference type="ChEBI" id="CHEBI:60364"/>
        <dbReference type="ChEBI" id="CHEBI:60377"/>
        <dbReference type="ChEBI" id="CHEBI:85987"/>
        <dbReference type="EC" id="2.4.99.12"/>
    </reaction>
</comment>
<comment type="pathway">
    <text evidence="1 9">Bacterial outer membrane biogenesis; LPS core biosynthesis.</text>
</comment>
<dbReference type="InterPro" id="IPR038107">
    <property type="entry name" value="Glycos_transf_N_sf"/>
</dbReference>
<dbReference type="PANTHER" id="PTHR42755:SF1">
    <property type="entry name" value="3-DEOXY-D-MANNO-OCTULOSONIC ACID TRANSFERASE, MITOCHONDRIAL-RELATED"/>
    <property type="match status" value="1"/>
</dbReference>
<evidence type="ECO:0000256" key="6">
    <source>
        <dbReference type="ARBA" id="ARBA00049183"/>
    </source>
</evidence>
<comment type="similarity">
    <text evidence="9">Belongs to the glycosyltransferase group 1 family.</text>
</comment>